<dbReference type="STRING" id="1522312.GCA_900177895_01762"/>
<evidence type="ECO:0000313" key="4">
    <source>
        <dbReference type="EMBL" id="SNB80464.1"/>
    </source>
</evidence>
<dbReference type="InterPro" id="IPR000917">
    <property type="entry name" value="Sulfatase_N"/>
</dbReference>
<dbReference type="InterPro" id="IPR017850">
    <property type="entry name" value="Alkaline_phosphatase_core_sf"/>
</dbReference>
<keyword evidence="5" id="KW-1185">Reference proteome</keyword>
<keyword evidence="1" id="KW-0472">Membrane</keyword>
<dbReference type="Gene3D" id="3.40.720.10">
    <property type="entry name" value="Alkaline Phosphatase, subunit A"/>
    <property type="match status" value="1"/>
</dbReference>
<evidence type="ECO:0000313" key="3">
    <source>
        <dbReference type="EMBL" id="SMQ13105.1"/>
    </source>
</evidence>
<dbReference type="AlphaFoldDB" id="A0A238TD25"/>
<feature type="domain" description="Sulfatase N-terminal" evidence="2">
    <location>
        <begin position="278"/>
        <end position="380"/>
    </location>
</feature>
<feature type="transmembrane region" description="Helical" evidence="1">
    <location>
        <begin position="12"/>
        <end position="36"/>
    </location>
</feature>
<dbReference type="EMBL" id="FXUV02000049">
    <property type="protein sequence ID" value="SNB80464.1"/>
    <property type="molecule type" value="Genomic_DNA"/>
</dbReference>
<reference evidence="3" key="1">
    <citation type="submission" date="2017-05" db="EMBL/GenBank/DDBJ databases">
        <authorList>
            <person name="Song R."/>
            <person name="Chenine A.L."/>
            <person name="Ruprecht R.M."/>
        </authorList>
    </citation>
    <scope>NUCLEOTIDE SEQUENCE</scope>
    <source>
        <strain evidence="3">Kingella_eburonensis</strain>
    </source>
</reference>
<dbReference type="EMBL" id="FXUV01000045">
    <property type="protein sequence ID" value="SMQ13105.1"/>
    <property type="molecule type" value="Genomic_DNA"/>
</dbReference>
<evidence type="ECO:0000259" key="2">
    <source>
        <dbReference type="Pfam" id="PF00884"/>
    </source>
</evidence>
<feature type="transmembrane region" description="Helical" evidence="1">
    <location>
        <begin position="142"/>
        <end position="162"/>
    </location>
</feature>
<evidence type="ECO:0000256" key="1">
    <source>
        <dbReference type="SAM" id="Phobius"/>
    </source>
</evidence>
<keyword evidence="1" id="KW-1133">Transmembrane helix</keyword>
<feature type="transmembrane region" description="Helical" evidence="1">
    <location>
        <begin position="66"/>
        <end position="90"/>
    </location>
</feature>
<organism evidence="4 5">
    <name type="scientific">Kingella negevensis</name>
    <dbReference type="NCBI Taxonomy" id="1522312"/>
    <lineage>
        <taxon>Bacteria</taxon>
        <taxon>Pseudomonadati</taxon>
        <taxon>Pseudomonadota</taxon>
        <taxon>Betaproteobacteria</taxon>
        <taxon>Neisseriales</taxon>
        <taxon>Neisseriaceae</taxon>
        <taxon>Kingella</taxon>
    </lineage>
</organism>
<sequence length="459" mass="51948">MLSRFFSKKSLHAPAIIAALCILVLPNIIFLAVASYTGTTRPILNMDYCWLLLLLAIWLKFPKKPIFIITVACLILSSSIDSFQFIQQIFPFLNLESVLYLLPFLPTAPTTYIMLSAIFVVYLIVLPFVIIKITKRSTSESLIAVFTLGLITTLTLNNRPLADKSKYVYSKSQANALWTHEAALQKEYSEIPTFTPYPIKPASAQLNPQQNRILMITAESLGSTKDEVLQKDIAKLLHKQAAEGKIKSFSTGHMPVDSSTVEGEMREVCHVKISSIQITRAPKSQYASCLPNQYAQKGLTTIGMHNADSAIYGRLYWYPKAGFQKTLFVDQLSKYKQCSLFDGACDYELTPEITRAFAQHDKLFFYWMTLNGHYPYQTTDIINHRFDCARYPSLTEEACHNLQLQAQLLDQIADINTRPEMKGVEVVIAGDHMPPFAQQDKAAEVFNMGHVTWYHYIIP</sequence>
<feature type="transmembrane region" description="Helical" evidence="1">
    <location>
        <begin position="110"/>
        <end position="130"/>
    </location>
</feature>
<dbReference type="Proteomes" id="UP000215450">
    <property type="component" value="Unassembled WGS sequence"/>
</dbReference>
<name>A0A238TD25_9NEIS</name>
<proteinExistence type="predicted"/>
<dbReference type="SUPFAM" id="SSF53649">
    <property type="entry name" value="Alkaline phosphatase-like"/>
    <property type="match status" value="1"/>
</dbReference>
<reference evidence="5" key="2">
    <citation type="submission" date="2017-06" db="EMBL/GenBank/DDBJ databases">
        <authorList>
            <person name="Laurent S."/>
        </authorList>
    </citation>
    <scope>NUCLEOTIDE SEQUENCE [LARGE SCALE GENOMIC DNA]</scope>
</reference>
<accession>A0A238TD25</accession>
<gene>
    <name evidence="3" type="ORF">KEBURONENSIS_01847</name>
    <name evidence="4" type="ORF">KEBURONENSIS_01855</name>
</gene>
<evidence type="ECO:0000313" key="5">
    <source>
        <dbReference type="Proteomes" id="UP000215450"/>
    </source>
</evidence>
<keyword evidence="1" id="KW-0812">Transmembrane</keyword>
<dbReference type="Pfam" id="PF00884">
    <property type="entry name" value="Sulfatase"/>
    <property type="match status" value="1"/>
</dbReference>
<protein>
    <recommendedName>
        <fullName evidence="2">Sulfatase N-terminal domain-containing protein</fullName>
    </recommendedName>
</protein>
<reference evidence="4" key="3">
    <citation type="submission" date="2017-06" db="EMBL/GenBank/DDBJ databases">
        <authorList>
            <person name="Kim H.J."/>
            <person name="Triplett B.A."/>
        </authorList>
    </citation>
    <scope>NUCLEOTIDE SEQUENCE [LARGE SCALE GENOMIC DNA]</scope>
    <source>
        <strain evidence="4">Kingella_eburonensis</strain>
    </source>
</reference>